<dbReference type="EMBL" id="CM023491">
    <property type="protein sequence ID" value="KAH6941645.1"/>
    <property type="molecule type" value="Genomic_DNA"/>
</dbReference>
<dbReference type="Proteomes" id="UP000821845">
    <property type="component" value="Chromosome 11"/>
</dbReference>
<proteinExistence type="predicted"/>
<evidence type="ECO:0000313" key="2">
    <source>
        <dbReference type="Proteomes" id="UP000821845"/>
    </source>
</evidence>
<sequence>MPGASLSVSTTSENFSRTSIASDGTSDRALRNLDEGSIVSFSVEINRIWEQGVGPEPPSLNFRGAVTLLLQEISFQGLNVIHDLGRRKLNRSFSLFATVVF</sequence>
<name>A0ACB7T3V2_HYAAI</name>
<evidence type="ECO:0000313" key="1">
    <source>
        <dbReference type="EMBL" id="KAH6941645.1"/>
    </source>
</evidence>
<organism evidence="1 2">
    <name type="scientific">Hyalomma asiaticum</name>
    <name type="common">Tick</name>
    <dbReference type="NCBI Taxonomy" id="266040"/>
    <lineage>
        <taxon>Eukaryota</taxon>
        <taxon>Metazoa</taxon>
        <taxon>Ecdysozoa</taxon>
        <taxon>Arthropoda</taxon>
        <taxon>Chelicerata</taxon>
        <taxon>Arachnida</taxon>
        <taxon>Acari</taxon>
        <taxon>Parasitiformes</taxon>
        <taxon>Ixodida</taxon>
        <taxon>Ixodoidea</taxon>
        <taxon>Ixodidae</taxon>
        <taxon>Hyalomminae</taxon>
        <taxon>Hyalomma</taxon>
    </lineage>
</organism>
<comment type="caution">
    <text evidence="1">The sequence shown here is derived from an EMBL/GenBank/DDBJ whole genome shotgun (WGS) entry which is preliminary data.</text>
</comment>
<keyword evidence="2" id="KW-1185">Reference proteome</keyword>
<protein>
    <submittedName>
        <fullName evidence="1">Uncharacterized protein</fullName>
    </submittedName>
</protein>
<gene>
    <name evidence="1" type="ORF">HPB50_021110</name>
</gene>
<accession>A0ACB7T3V2</accession>
<reference evidence="1" key="1">
    <citation type="submission" date="2020-05" db="EMBL/GenBank/DDBJ databases">
        <title>Large-scale comparative analyses of tick genomes elucidate their genetic diversity and vector capacities.</title>
        <authorList>
            <person name="Jia N."/>
            <person name="Wang J."/>
            <person name="Shi W."/>
            <person name="Du L."/>
            <person name="Sun Y."/>
            <person name="Zhan W."/>
            <person name="Jiang J."/>
            <person name="Wang Q."/>
            <person name="Zhang B."/>
            <person name="Ji P."/>
            <person name="Sakyi L.B."/>
            <person name="Cui X."/>
            <person name="Yuan T."/>
            <person name="Jiang B."/>
            <person name="Yang W."/>
            <person name="Lam T.T.-Y."/>
            <person name="Chang Q."/>
            <person name="Ding S."/>
            <person name="Wang X."/>
            <person name="Zhu J."/>
            <person name="Ruan X."/>
            <person name="Zhao L."/>
            <person name="Wei J."/>
            <person name="Que T."/>
            <person name="Du C."/>
            <person name="Cheng J."/>
            <person name="Dai P."/>
            <person name="Han X."/>
            <person name="Huang E."/>
            <person name="Gao Y."/>
            <person name="Liu J."/>
            <person name="Shao H."/>
            <person name="Ye R."/>
            <person name="Li L."/>
            <person name="Wei W."/>
            <person name="Wang X."/>
            <person name="Wang C."/>
            <person name="Yang T."/>
            <person name="Huo Q."/>
            <person name="Li W."/>
            <person name="Guo W."/>
            <person name="Chen H."/>
            <person name="Zhou L."/>
            <person name="Ni X."/>
            <person name="Tian J."/>
            <person name="Zhou Y."/>
            <person name="Sheng Y."/>
            <person name="Liu T."/>
            <person name="Pan Y."/>
            <person name="Xia L."/>
            <person name="Li J."/>
            <person name="Zhao F."/>
            <person name="Cao W."/>
        </authorList>
    </citation>
    <scope>NUCLEOTIDE SEQUENCE</scope>
    <source>
        <strain evidence="1">Hyas-2018</strain>
    </source>
</reference>